<dbReference type="InterPro" id="IPR052729">
    <property type="entry name" value="Acyl/Acetyltrans_Enzymes"/>
</dbReference>
<organism evidence="2 3">
    <name type="scientific">Haemaphysalis longicornis</name>
    <name type="common">Bush tick</name>
    <dbReference type="NCBI Taxonomy" id="44386"/>
    <lineage>
        <taxon>Eukaryota</taxon>
        <taxon>Metazoa</taxon>
        <taxon>Ecdysozoa</taxon>
        <taxon>Arthropoda</taxon>
        <taxon>Chelicerata</taxon>
        <taxon>Arachnida</taxon>
        <taxon>Acari</taxon>
        <taxon>Parasitiformes</taxon>
        <taxon>Ixodida</taxon>
        <taxon>Ixodoidea</taxon>
        <taxon>Ixodidae</taxon>
        <taxon>Haemaphysalinae</taxon>
        <taxon>Haemaphysalis</taxon>
    </lineage>
</organism>
<feature type="region of interest" description="Disordered" evidence="1">
    <location>
        <begin position="1748"/>
        <end position="1903"/>
    </location>
</feature>
<feature type="region of interest" description="Disordered" evidence="1">
    <location>
        <begin position="1182"/>
        <end position="1210"/>
    </location>
</feature>
<feature type="compositionally biased region" description="Basic and acidic residues" evidence="1">
    <location>
        <begin position="987"/>
        <end position="1008"/>
    </location>
</feature>
<feature type="compositionally biased region" description="Basic and acidic residues" evidence="1">
    <location>
        <begin position="2139"/>
        <end position="2149"/>
    </location>
</feature>
<evidence type="ECO:0000313" key="2">
    <source>
        <dbReference type="EMBL" id="KAH9370952.1"/>
    </source>
</evidence>
<feature type="compositionally biased region" description="Basic and acidic residues" evidence="1">
    <location>
        <begin position="897"/>
        <end position="910"/>
    </location>
</feature>
<feature type="compositionally biased region" description="Polar residues" evidence="1">
    <location>
        <begin position="2749"/>
        <end position="2758"/>
    </location>
</feature>
<feature type="region of interest" description="Disordered" evidence="1">
    <location>
        <begin position="1465"/>
        <end position="1495"/>
    </location>
</feature>
<dbReference type="OrthoDB" id="6499842at2759"/>
<feature type="region of interest" description="Disordered" evidence="1">
    <location>
        <begin position="2676"/>
        <end position="2722"/>
    </location>
</feature>
<feature type="compositionally biased region" description="Basic and acidic residues" evidence="1">
    <location>
        <begin position="2578"/>
        <end position="2604"/>
    </location>
</feature>
<feature type="compositionally biased region" description="Basic and acidic residues" evidence="1">
    <location>
        <begin position="1894"/>
        <end position="1903"/>
    </location>
</feature>
<feature type="region of interest" description="Disordered" evidence="1">
    <location>
        <begin position="2312"/>
        <end position="2654"/>
    </location>
</feature>
<feature type="compositionally biased region" description="Basic and acidic residues" evidence="1">
    <location>
        <begin position="562"/>
        <end position="572"/>
    </location>
</feature>
<feature type="compositionally biased region" description="Polar residues" evidence="1">
    <location>
        <begin position="1768"/>
        <end position="1781"/>
    </location>
</feature>
<feature type="compositionally biased region" description="Polar residues" evidence="1">
    <location>
        <begin position="2554"/>
        <end position="2565"/>
    </location>
</feature>
<feature type="compositionally biased region" description="Polar residues" evidence="1">
    <location>
        <begin position="697"/>
        <end position="709"/>
    </location>
</feature>
<feature type="compositionally biased region" description="Acidic residues" evidence="1">
    <location>
        <begin position="2312"/>
        <end position="2323"/>
    </location>
</feature>
<feature type="compositionally biased region" description="Polar residues" evidence="1">
    <location>
        <begin position="1"/>
        <end position="16"/>
    </location>
</feature>
<sequence>MRRRLSSQTSSDTANAPSIRRLSIPPSRSSLGRPNSPHSPWYISARSGVSTGSITVMAPSQPLPVSGSISGIRYFPSVSNTVIPSTNTGTGGPQRNQSSRVVQATTGPVPSADRLSSNSLSFGAGFARISSRIVVARVSPRSSHPSLSERKRIADSIRKQASAGWFGRLSKRTFLPGTVQPCTSTAAPGAGTAQLDTKPRIFASIDTTLGQEGKDLGTAPHSSSADDVGKALFSGWSSRKNEPFSDLFQGRKDFFADLLKPGKVEDSQSMFQSRKLNGGSSRSDLFMAPISEIVEKDANETSADKYKTQSAIQPSTTDTMKMSLARRLLPQTLTSPVKTIAEPGSKEPLKELDAKRQATVAESEKPPKEEVGTAAEDQNGWLVECSSPATAVTEAKQDTRLMSWSRVDTPELRETGTALQVAIEDKTTSAMPLVEAQRSLDKKPLDSLSATIWSTENKQKGSDAPIDSSGYIPALTDSTSEATWVPSEDHRMVPRSLDGPSLLASDMTEFPVFDASKTSEPETSKNLIPRQRTDGDEQTSTGPLVPREGGSLSEAKTSSELVHPDFTKRDEIAEVLSGESAKRLIATPIGERSQLEEKSGMQSSPPRLPIESKETTQYEPVVDKGTLGTESKQLVPLEHSGGVDIVPADTGQPVEISDAKNIDERSLPAPAEYSHGTEAEAPGQPVVPLDSYLEQVPSATSDTMQPSTTAEDKNYLQTAGAHKQISAKMSRDVSQRDEINLHPWEQTEADQDGVFAPPAQAQEPSEEGITVRPANIKAAEIPTHRQDVAPYEAQDALQPAPDKKDVSEAQEPKQEMSAMEFADTNAAEIPTDGQDVAPYEAKDALQPAPDKKDVSEAQEPNQEMSAMEFADTKAAEIPTDGQDVAPYEAQDALQPAPDKKDVSEAQEPKQEMSAMEFADTKAAEMPTDGQDVAPYEAQDALQPEPDKKDVSEAQEPKQEMAAMEFADTKAAQMSTDGQDVVPYESQDALRREPDEKEVLEAQEPKEETAAVEFAGIKDAEMSTDSQDVVPYKDQYASLPEPDDKEVSEAHKPQEDMLAVKLAGDQISELASSESVGMVSLPVTKITENLRAVDHNRGIEKPVTELQDTVSTLPERDAWSVSLQVSTGVAKPSYQGGIGEIRQDTLLDPTAMKLGSDSDILARVPGPVSVTWNIKMGKQDETAAAASFKPSDNGGSSDTDKAGGPPSIQRTTAPSAVEYSATKQPEQNTQLQLIAPNEPGAGAPVMKEMQPVEVVPGAGATSAQTGGGLVPRTAASIKPSKKPCTLLDDRTQHPYAYPEYPPVDSLGSPKLVNERESQSLHSKPSAMALSPFRDILQEPGGLPRQSKDDILTSSRAKAAEATSGSMELESEHEKGLPPLPLDNLALLPVDEINLQPGELAKADVHDILIPPAEEAQATQSAATAREGGALAAAGPDREVLTAAAASEIPEVESAAAGGALEPKGTEVQEFLEYPQEEQQSVENGEERKPSHESEPTVRDILDQTMDNLMLNDNRGPLLAIKRTEKHSVEKKSERILKRSRDVQHMESITGVSERFVVSETKTQVFDEAKDSGAKNPPENARTEPEESPWKFGPDGSLSDLIGREVIEETEPSQPGYVENLKSTGNVLDISVSDDAITAPVESTNEAESWSKDFSDDREIQAGADEIDRSVVPNTEKAVEDGDSLGPRSDADEKCEPSQPEFPPNQLSLPKESSLANYNSQPDTSLTDLVGRGVIDETEPNQTAFVENLDSAVDVPNVPNVSDDAITAPVASTNEAKSGSNGFSDDGATQARADENNRGVASRHEKTGEDTASLSHHSIVDEKYDPSSPEFPPKQSSPSRESLSSTQPEVKFPMLSGHGASNTENAHVGLPPLMTISNLGKGGACKSSSSLSDQNPTKEDEVRKKLDGSHLRINKNALIQQPASIMTAIVPEKNATGYPSENSALSALIPSSLDPASSPISDSRPLLPDSVQYKDSLFQETRAGGLDEFIETAPTEHVPPLASYTEPAKANDDPTALDNTYHQRVDYDAAPARDGSTAQTSSRTPEESQNTVDTGIVEEVPPCAPYEAPPKAERAQLIWPCPSDNKFKSYELEASEDCAEWHAGEDYRRPILVADDDSIVYTRDVRSPPAGQRKSVPADGSPEKTPEHIKDGTPPLKTSPDEVTSRPGTPPTDIPTSDGAGTVPGTGVMPLFYEYTAPAETVSDHWSLKQNLEQSNTAEDSVQARSTERDPYYSLESTLVNGLAAQRDTGTEESTMPYASSQQQGYAQDENREPAKASEQNLESAVLSADMREWFHDVGAPKDKYAFSVQTEIPEEDVAYEEEEVPTVYGCSGHEQKEEKSPDTVSEPADPFVKPAPVIVEPSPECREAESPSVVRDASDVKGADEEQGAAVSSVAPFDQTSPNTFTDGDALPSETTNSNPALVSDAAGVPKKPGQKRRLSFSDETGVSDEIAFPERKRLSISVDTHAAEASPWDGSGRRSITAGAVSAFGEHEGLQQPTSLNIVIPEEEYSRRRGELSGTTESKKSLETDDEEELPFNENEKQSFPTRNIEEIQHTASASTGSLDQYNAPLEGSSPRSAPKDAAEDAGETRSPRNEDNKMERPDNADASLPGEKFEGRKSSFSSSTATLGPSNEQSTIPCDNATAVPGEAEGKTDAALRTIESSFAQRNHMGLPVGFEDTFPDAADATSAGGSGASHSSVTVGYSHRPQSDGSGAPGAEDNSDDLELLKARVLGPKARIEKPGTEVQMGPSDTFSQSGPHGTDSLFLSDPLQSGNADVAYAAAIALKDTDLHVTSLSAAVIDGATGVAEEFNVPYTEQKVVVESEASSSQRPLLPQCKTAPGDEAQTQDVGQTIEGIVQQASDAATSRPRASDEAHGASTSNEEDECVPLSPEDADKQGEDDDVIAPGDVPEDDVRSPDAVSRCEELRFSNFRTVVEYMANPSVGSDTNIVYDSFVPPESRVIDALDSVYHDTEFTVRAVDDYDISGIMYDCWSKEVTSVAPTLKTFWTYSPHSFLLCVDEEGTHCGIISALVFDNEQAFCAPNHVKGEFLSEGVRRRLWDALLRVLRGKNAFALVPAEQVHAYHRHLGFYTSARGLALHGRLSPSTDLAPFARAQLPDGVQIMKFKKQMFKALLAFDESTFGFGRRRFWKLTLREGPISFRLALADEGTRVCGYAGLQNDVYGVPVLRWLVADDGAVAQQLLYNLLSGSLRFRQRGAWMAIYARSHASEALLKHTDTSHFEPCMLVFNRREPFLQYKNISVLTYI</sequence>
<keyword evidence="3" id="KW-1185">Reference proteome</keyword>
<feature type="compositionally biased region" description="Low complexity" evidence="1">
    <location>
        <begin position="17"/>
        <end position="34"/>
    </location>
</feature>
<dbReference type="OMA" id="EMSAMEF"/>
<feature type="region of interest" description="Disordered" evidence="1">
    <location>
        <begin position="1636"/>
        <end position="1733"/>
    </location>
</feature>
<feature type="compositionally biased region" description="Low complexity" evidence="1">
    <location>
        <begin position="1748"/>
        <end position="1763"/>
    </location>
</feature>
<feature type="compositionally biased region" description="Basic and acidic residues" evidence="1">
    <location>
        <begin position="729"/>
        <end position="740"/>
    </location>
</feature>
<feature type="region of interest" description="Disordered" evidence="1">
    <location>
        <begin position="2739"/>
        <end position="2759"/>
    </location>
</feature>
<feature type="region of interest" description="Disordered" evidence="1">
    <location>
        <begin position="2208"/>
        <end position="2281"/>
    </location>
</feature>
<dbReference type="PANTHER" id="PTHR47237">
    <property type="entry name" value="SLL0310 PROTEIN"/>
    <property type="match status" value="1"/>
</dbReference>
<dbReference type="Proteomes" id="UP000821853">
    <property type="component" value="Chromosome 3"/>
</dbReference>
<name>A0A9J6G8V6_HAELO</name>
<feature type="region of interest" description="Disordered" evidence="1">
    <location>
        <begin position="639"/>
        <end position="1051"/>
    </location>
</feature>
<feature type="compositionally biased region" description="Polar residues" evidence="1">
    <location>
        <begin position="2208"/>
        <end position="2223"/>
    </location>
</feature>
<feature type="compositionally biased region" description="Basic and acidic residues" evidence="1">
    <location>
        <begin position="1790"/>
        <end position="1807"/>
    </location>
</feature>
<feature type="compositionally biased region" description="Polar residues" evidence="1">
    <location>
        <begin position="2619"/>
        <end position="2638"/>
    </location>
</feature>
<proteinExistence type="predicted"/>
<feature type="region of interest" description="Disordered" evidence="1">
    <location>
        <begin position="83"/>
        <end position="115"/>
    </location>
</feature>
<feature type="compositionally biased region" description="Basic and acidic residues" evidence="1">
    <location>
        <begin position="1647"/>
        <end position="1658"/>
    </location>
</feature>
<dbReference type="InterPro" id="IPR016181">
    <property type="entry name" value="Acyl_CoA_acyltransferase"/>
</dbReference>
<feature type="compositionally biased region" description="Polar residues" evidence="1">
    <location>
        <begin position="1884"/>
        <end position="1893"/>
    </location>
</feature>
<feature type="region of interest" description="Disordered" evidence="1">
    <location>
        <begin position="1"/>
        <end position="42"/>
    </location>
</feature>
<dbReference type="VEuPathDB" id="VectorBase:HLOH_048987"/>
<feature type="compositionally biased region" description="Basic and acidic residues" evidence="1">
    <location>
        <begin position="1483"/>
        <end position="1495"/>
    </location>
</feature>
<feature type="compositionally biased region" description="Polar residues" evidence="1">
    <location>
        <begin position="2250"/>
        <end position="2264"/>
    </location>
</feature>
<feature type="compositionally biased region" description="Basic and acidic residues" evidence="1">
    <location>
        <begin position="801"/>
        <end position="814"/>
    </location>
</feature>
<accession>A0A9J6G8V6</accession>
<feature type="compositionally biased region" description="Basic and acidic residues" evidence="1">
    <location>
        <begin position="357"/>
        <end position="371"/>
    </location>
</feature>
<comment type="caution">
    <text evidence="2">The sequence shown here is derived from an EMBL/GenBank/DDBJ whole genome shotgun (WGS) entry which is preliminary data.</text>
</comment>
<dbReference type="EMBL" id="JABSTR010000005">
    <property type="protein sequence ID" value="KAH9370952.1"/>
    <property type="molecule type" value="Genomic_DNA"/>
</dbReference>
<protein>
    <submittedName>
        <fullName evidence="2">Uncharacterized protein</fullName>
    </submittedName>
</protein>
<gene>
    <name evidence="2" type="ORF">HPB48_012255</name>
</gene>
<reference evidence="2 3" key="1">
    <citation type="journal article" date="2020" name="Cell">
        <title>Large-Scale Comparative Analyses of Tick Genomes Elucidate Their Genetic Diversity and Vector Capacities.</title>
        <authorList>
            <consortium name="Tick Genome and Microbiome Consortium (TIGMIC)"/>
            <person name="Jia N."/>
            <person name="Wang J."/>
            <person name="Shi W."/>
            <person name="Du L."/>
            <person name="Sun Y."/>
            <person name="Zhan W."/>
            <person name="Jiang J.F."/>
            <person name="Wang Q."/>
            <person name="Zhang B."/>
            <person name="Ji P."/>
            <person name="Bell-Sakyi L."/>
            <person name="Cui X.M."/>
            <person name="Yuan T.T."/>
            <person name="Jiang B.G."/>
            <person name="Yang W.F."/>
            <person name="Lam T.T."/>
            <person name="Chang Q.C."/>
            <person name="Ding S.J."/>
            <person name="Wang X.J."/>
            <person name="Zhu J.G."/>
            <person name="Ruan X.D."/>
            <person name="Zhao L."/>
            <person name="Wei J.T."/>
            <person name="Ye R.Z."/>
            <person name="Que T.C."/>
            <person name="Du C.H."/>
            <person name="Zhou Y.H."/>
            <person name="Cheng J.X."/>
            <person name="Dai P.F."/>
            <person name="Guo W.B."/>
            <person name="Han X.H."/>
            <person name="Huang E.J."/>
            <person name="Li L.F."/>
            <person name="Wei W."/>
            <person name="Gao Y.C."/>
            <person name="Liu J.Z."/>
            <person name="Shao H.Z."/>
            <person name="Wang X."/>
            <person name="Wang C.C."/>
            <person name="Yang T.C."/>
            <person name="Huo Q.B."/>
            <person name="Li W."/>
            <person name="Chen H.Y."/>
            <person name="Chen S.E."/>
            <person name="Zhou L.G."/>
            <person name="Ni X.B."/>
            <person name="Tian J.H."/>
            <person name="Sheng Y."/>
            <person name="Liu T."/>
            <person name="Pan Y.S."/>
            <person name="Xia L.Y."/>
            <person name="Li J."/>
            <person name="Zhao F."/>
            <person name="Cao W.C."/>
        </authorList>
    </citation>
    <scope>NUCLEOTIDE SEQUENCE [LARGE SCALE GENOMIC DNA]</scope>
    <source>
        <strain evidence="2">HaeL-2018</strain>
    </source>
</reference>
<feature type="compositionally biased region" description="Basic and acidic residues" evidence="1">
    <location>
        <begin position="2508"/>
        <end position="2527"/>
    </location>
</feature>
<feature type="region of interest" description="Disordered" evidence="1">
    <location>
        <begin position="1993"/>
        <end position="2066"/>
    </location>
</feature>
<evidence type="ECO:0000313" key="3">
    <source>
        <dbReference type="Proteomes" id="UP000821853"/>
    </source>
</evidence>
<feature type="compositionally biased region" description="Polar residues" evidence="1">
    <location>
        <begin position="2034"/>
        <end position="2051"/>
    </location>
</feature>
<feature type="region of interest" description="Disordered" evidence="1">
    <location>
        <begin position="2823"/>
        <end position="2845"/>
    </location>
</feature>
<feature type="region of interest" description="Disordered" evidence="1">
    <location>
        <begin position="454"/>
        <end position="627"/>
    </location>
</feature>
<feature type="region of interest" description="Disordered" evidence="1">
    <location>
        <begin position="1257"/>
        <end position="1379"/>
    </location>
</feature>
<dbReference type="SUPFAM" id="SSF55729">
    <property type="entry name" value="Acyl-CoA N-acyltransferases (Nat)"/>
    <property type="match status" value="1"/>
</dbReference>
<dbReference type="PANTHER" id="PTHR47237:SF1">
    <property type="entry name" value="SLL0310 PROTEIN"/>
    <property type="match status" value="1"/>
</dbReference>
<feature type="compositionally biased region" description="Polar residues" evidence="1">
    <location>
        <begin position="1832"/>
        <end position="1846"/>
    </location>
</feature>
<feature type="compositionally biased region" description="Low complexity" evidence="1">
    <location>
        <begin position="2682"/>
        <end position="2702"/>
    </location>
</feature>
<evidence type="ECO:0000256" key="1">
    <source>
        <dbReference type="SAM" id="MobiDB-lite"/>
    </source>
</evidence>
<feature type="region of interest" description="Disordered" evidence="1">
    <location>
        <begin position="2113"/>
        <end position="2186"/>
    </location>
</feature>
<feature type="compositionally biased region" description="Basic and acidic residues" evidence="1">
    <location>
        <begin position="944"/>
        <end position="958"/>
    </location>
</feature>
<feature type="compositionally biased region" description="Basic and acidic residues" evidence="1">
    <location>
        <begin position="657"/>
        <end position="666"/>
    </location>
</feature>
<feature type="region of interest" description="Disordered" evidence="1">
    <location>
        <begin position="357"/>
        <end position="379"/>
    </location>
</feature>
<feature type="region of interest" description="Disordered" evidence="1">
    <location>
        <begin position="2859"/>
        <end position="2919"/>
    </location>
</feature>
<feature type="region of interest" description="Disordered" evidence="1">
    <location>
        <begin position="1562"/>
        <end position="1597"/>
    </location>
</feature>
<feature type="compositionally biased region" description="Polar residues" evidence="1">
    <location>
        <begin position="1712"/>
        <end position="1725"/>
    </location>
</feature>